<proteinExistence type="predicted"/>
<feature type="transmembrane region" description="Helical" evidence="1">
    <location>
        <begin position="14"/>
        <end position="34"/>
    </location>
</feature>
<evidence type="ECO:0000313" key="3">
    <source>
        <dbReference type="Proteomes" id="UP001331515"/>
    </source>
</evidence>
<reference evidence="2 3" key="1">
    <citation type="journal article" date="2023" name="Mol. Biol. Evol.">
        <title>Genomics of Secondarily Temperate Adaptation in the Only Non-Antarctic Icefish.</title>
        <authorList>
            <person name="Rivera-Colon A.G."/>
            <person name="Rayamajhi N."/>
            <person name="Minhas B.F."/>
            <person name="Madrigal G."/>
            <person name="Bilyk K.T."/>
            <person name="Yoon V."/>
            <person name="Hune M."/>
            <person name="Gregory S."/>
            <person name="Cheng C.H.C."/>
            <person name="Catchen J.M."/>
        </authorList>
    </citation>
    <scope>NUCLEOTIDE SEQUENCE [LARGE SCALE GENOMIC DNA]</scope>
    <source>
        <tissue evidence="2">White muscle</tissue>
    </source>
</reference>
<keyword evidence="1" id="KW-0472">Membrane</keyword>
<dbReference type="EMBL" id="JAURVH010001516">
    <property type="protein sequence ID" value="KAK5931256.1"/>
    <property type="molecule type" value="Genomic_DNA"/>
</dbReference>
<comment type="caution">
    <text evidence="2">The sequence shown here is derived from an EMBL/GenBank/DDBJ whole genome shotgun (WGS) entry which is preliminary data.</text>
</comment>
<evidence type="ECO:0000313" key="2">
    <source>
        <dbReference type="EMBL" id="KAK5931256.1"/>
    </source>
</evidence>
<evidence type="ECO:0000256" key="1">
    <source>
        <dbReference type="SAM" id="Phobius"/>
    </source>
</evidence>
<keyword evidence="1" id="KW-0812">Transmembrane</keyword>
<organism evidence="2 3">
    <name type="scientific">Champsocephalus gunnari</name>
    <name type="common">Mackerel icefish</name>
    <dbReference type="NCBI Taxonomy" id="52237"/>
    <lineage>
        <taxon>Eukaryota</taxon>
        <taxon>Metazoa</taxon>
        <taxon>Chordata</taxon>
        <taxon>Craniata</taxon>
        <taxon>Vertebrata</taxon>
        <taxon>Euteleostomi</taxon>
        <taxon>Actinopterygii</taxon>
        <taxon>Neopterygii</taxon>
        <taxon>Teleostei</taxon>
        <taxon>Neoteleostei</taxon>
        <taxon>Acanthomorphata</taxon>
        <taxon>Eupercaria</taxon>
        <taxon>Perciformes</taxon>
        <taxon>Notothenioidei</taxon>
        <taxon>Channichthyidae</taxon>
        <taxon>Champsocephalus</taxon>
    </lineage>
</organism>
<name>A0AAN8DXR6_CHAGU</name>
<dbReference type="AlphaFoldDB" id="A0AAN8DXR6"/>
<accession>A0AAN8DXR6</accession>
<sequence>MADPSKSSQTAKNVVLALLALWSVVSLIIIVVWATSPDLKSSARCRAELLEVTEKLEGAKVVYGKNKVALEELLEKTGEQRDALRADLLVMEGRLDATNATLEECRLENVVLNWNISALQEKVALLRQTETNLTAQIVLQEDHIEALQQNVTEAGHQTESCSSLQAAAESQMLAAQSQTRACESRLQYQQKQLQKCKEVESEAPQQELAGEESSAPPTLSGIPALMLLLCSALHLITCESHKHSHATVNPI</sequence>
<dbReference type="Proteomes" id="UP001331515">
    <property type="component" value="Unassembled WGS sequence"/>
</dbReference>
<gene>
    <name evidence="2" type="ORF">CgunFtcFv8_027419</name>
</gene>
<keyword evidence="3" id="KW-1185">Reference proteome</keyword>
<keyword evidence="1" id="KW-1133">Transmembrane helix</keyword>
<protein>
    <submittedName>
        <fullName evidence="2">Uncharacterized protein</fullName>
    </submittedName>
</protein>